<dbReference type="CDD" id="cd00093">
    <property type="entry name" value="HTH_XRE"/>
    <property type="match status" value="1"/>
</dbReference>
<reference evidence="3" key="1">
    <citation type="journal article" date="2020" name="Nature">
        <title>Giant virus diversity and host interactions through global metagenomics.</title>
        <authorList>
            <person name="Schulz F."/>
            <person name="Roux S."/>
            <person name="Paez-Espino D."/>
            <person name="Jungbluth S."/>
            <person name="Walsh D.A."/>
            <person name="Denef V.J."/>
            <person name="McMahon K.D."/>
            <person name="Konstantinidis K.T."/>
            <person name="Eloe-Fadrosh E.A."/>
            <person name="Kyrpides N.C."/>
            <person name="Woyke T."/>
        </authorList>
    </citation>
    <scope>NUCLEOTIDE SEQUENCE</scope>
    <source>
        <strain evidence="3">GVMAG-M-3300023179-2</strain>
    </source>
</reference>
<dbReference type="Gene3D" id="1.10.260.40">
    <property type="entry name" value="lambda repressor-like DNA-binding domains"/>
    <property type="match status" value="1"/>
</dbReference>
<keyword evidence="1" id="KW-0238">DNA-binding</keyword>
<name>A0A6C0ED44_9ZZZZ</name>
<accession>A0A6C0ED44</accession>
<proteinExistence type="predicted"/>
<feature type="domain" description="HTH cro/C1-type" evidence="2">
    <location>
        <begin position="69"/>
        <end position="99"/>
    </location>
</feature>
<dbReference type="PANTHER" id="PTHR10245:SF15">
    <property type="entry name" value="ENDOTHELIAL DIFFERENTIATION-RELATED FACTOR 1"/>
    <property type="match status" value="1"/>
</dbReference>
<sequence length="118" mass="13750">MQTHQDWKPIIWEKKIPKSELPKSVSLSNTKKNINYTVNTVKKIYDPDNILAEPDIMPVLLDRDLSKEIQNRRLLKKMTQQQLANALSIPVSVINEYEKCVGIRNGKYISKIKKFLEI</sequence>
<dbReference type="EMBL" id="MN739800">
    <property type="protein sequence ID" value="QHT26662.1"/>
    <property type="molecule type" value="Genomic_DNA"/>
</dbReference>
<dbReference type="InterPro" id="IPR001387">
    <property type="entry name" value="Cro/C1-type_HTH"/>
</dbReference>
<dbReference type="GO" id="GO:0003677">
    <property type="term" value="F:DNA binding"/>
    <property type="evidence" value="ECO:0007669"/>
    <property type="project" value="UniProtKB-KW"/>
</dbReference>
<evidence type="ECO:0000259" key="2">
    <source>
        <dbReference type="PROSITE" id="PS50943"/>
    </source>
</evidence>
<protein>
    <recommendedName>
        <fullName evidence="2">HTH cro/C1-type domain-containing protein</fullName>
    </recommendedName>
</protein>
<evidence type="ECO:0000313" key="3">
    <source>
        <dbReference type="EMBL" id="QHT26662.1"/>
    </source>
</evidence>
<dbReference type="PANTHER" id="PTHR10245">
    <property type="entry name" value="ENDOTHELIAL DIFFERENTIATION-RELATED FACTOR 1 MULTIPROTEIN BRIDGING FACTOR 1"/>
    <property type="match status" value="1"/>
</dbReference>
<organism evidence="3">
    <name type="scientific">viral metagenome</name>
    <dbReference type="NCBI Taxonomy" id="1070528"/>
    <lineage>
        <taxon>unclassified sequences</taxon>
        <taxon>metagenomes</taxon>
        <taxon>organismal metagenomes</taxon>
    </lineage>
</organism>
<dbReference type="GO" id="GO:0005634">
    <property type="term" value="C:nucleus"/>
    <property type="evidence" value="ECO:0007669"/>
    <property type="project" value="TreeGrafter"/>
</dbReference>
<dbReference type="InterPro" id="IPR010982">
    <property type="entry name" value="Lambda_DNA-bd_dom_sf"/>
</dbReference>
<evidence type="ECO:0000256" key="1">
    <source>
        <dbReference type="ARBA" id="ARBA00023125"/>
    </source>
</evidence>
<dbReference type="SUPFAM" id="SSF47413">
    <property type="entry name" value="lambda repressor-like DNA-binding domains"/>
    <property type="match status" value="1"/>
</dbReference>
<dbReference type="PROSITE" id="PS50943">
    <property type="entry name" value="HTH_CROC1"/>
    <property type="match status" value="1"/>
</dbReference>
<dbReference type="AlphaFoldDB" id="A0A6C0ED44"/>